<evidence type="ECO:0000256" key="3">
    <source>
        <dbReference type="SAM" id="Phobius"/>
    </source>
</evidence>
<comment type="caution">
    <text evidence="4">The sequence shown here is derived from an EMBL/GenBank/DDBJ whole genome shotgun (WGS) entry which is preliminary data.</text>
</comment>
<evidence type="ECO:0000313" key="5">
    <source>
        <dbReference type="Proteomes" id="UP000565613"/>
    </source>
</evidence>
<keyword evidence="3" id="KW-0812">Transmembrane</keyword>
<protein>
    <submittedName>
        <fullName evidence="4">Uncharacterized protein</fullName>
    </submittedName>
</protein>
<feature type="region of interest" description="Disordered" evidence="2">
    <location>
        <begin position="261"/>
        <end position="281"/>
    </location>
</feature>
<dbReference type="RefSeq" id="WP_170104731.1">
    <property type="nucleotide sequence ID" value="NZ_JABAGR010000012.1"/>
</dbReference>
<dbReference type="EMBL" id="JABAGR010000012">
    <property type="protein sequence ID" value="NMF26698.1"/>
    <property type="molecule type" value="Genomic_DNA"/>
</dbReference>
<keyword evidence="3" id="KW-0472">Membrane</keyword>
<dbReference type="AlphaFoldDB" id="A0A7X9Y112"/>
<keyword evidence="1" id="KW-0175">Coiled coil</keyword>
<proteinExistence type="predicted"/>
<evidence type="ECO:0000256" key="2">
    <source>
        <dbReference type="SAM" id="MobiDB-lite"/>
    </source>
</evidence>
<reference evidence="4 5" key="1">
    <citation type="submission" date="2020-04" db="EMBL/GenBank/DDBJ databases">
        <authorList>
            <person name="Hitch T.C.A."/>
            <person name="Wylensek D."/>
            <person name="Clavel T."/>
        </authorList>
    </citation>
    <scope>NUCLEOTIDE SEQUENCE [LARGE SCALE GENOMIC DNA]</scope>
    <source>
        <strain evidence="4 5">105184</strain>
    </source>
</reference>
<feature type="transmembrane region" description="Helical" evidence="3">
    <location>
        <begin position="344"/>
        <end position="365"/>
    </location>
</feature>
<organism evidence="4 5">
    <name type="scientific">Parafannyhessea umbonata</name>
    <dbReference type="NCBI Taxonomy" id="604330"/>
    <lineage>
        <taxon>Bacteria</taxon>
        <taxon>Bacillati</taxon>
        <taxon>Actinomycetota</taxon>
        <taxon>Coriobacteriia</taxon>
        <taxon>Coriobacteriales</taxon>
        <taxon>Atopobiaceae</taxon>
        <taxon>Parafannyhessea</taxon>
    </lineage>
</organism>
<feature type="coiled-coil region" evidence="1">
    <location>
        <begin position="11"/>
        <end position="67"/>
    </location>
</feature>
<gene>
    <name evidence="4" type="ORF">HF885_09745</name>
</gene>
<accession>A0A7X9Y112</accession>
<evidence type="ECO:0000256" key="1">
    <source>
        <dbReference type="SAM" id="Coils"/>
    </source>
</evidence>
<dbReference type="Proteomes" id="UP000565613">
    <property type="component" value="Unassembled WGS sequence"/>
</dbReference>
<feature type="transmembrane region" description="Helical" evidence="3">
    <location>
        <begin position="317"/>
        <end position="338"/>
    </location>
</feature>
<sequence>MGEDVTSETRVEDAREAYRRAKEEYERVKSEHDSAVSRCKDALNEAKRSQKKTIASLNRQVASLENDLHGKVASVGAISLYHDRLEAGGATYKLEHGLRVTVSTSGSKYSTTDVSGGGVSIGGAVVGAAIAGVPGAVIGGRKKVKSKEVVHDDRHLYVTIEGPQGGQAVSLNPDLEQQARSLASQVPGCINQYQGLVQDIPPKIKALKTKVEEAEKDDAVPTAQAELERTLNDTERLEAARQARDEARQHYYDEKKQAKTPLFGLHPHGSHDDAGEAGAEEAAEPFGEAAAFEGEQERPAPQAEAGAAQRGRSFSGILWKILGVAVIALGIFFLLGMLGGMLDGYGIAFVLTCLVLGGGLVYLGIRLMRRGKAKP</sequence>
<name>A0A7X9Y112_9ACTN</name>
<evidence type="ECO:0000313" key="4">
    <source>
        <dbReference type="EMBL" id="NMF26698.1"/>
    </source>
</evidence>
<keyword evidence="3" id="KW-1133">Transmembrane helix</keyword>